<feature type="compositionally biased region" description="Pro residues" evidence="2">
    <location>
        <begin position="138"/>
        <end position="147"/>
    </location>
</feature>
<feature type="compositionally biased region" description="Basic and acidic residues" evidence="2">
    <location>
        <begin position="149"/>
        <end position="158"/>
    </location>
</feature>
<dbReference type="OrthoDB" id="5184890at2"/>
<keyword evidence="5" id="KW-1185">Reference proteome</keyword>
<evidence type="ECO:0000256" key="2">
    <source>
        <dbReference type="SAM" id="MobiDB-lite"/>
    </source>
</evidence>
<evidence type="ECO:0000313" key="4">
    <source>
        <dbReference type="EMBL" id="SBT44036.1"/>
    </source>
</evidence>
<dbReference type="EMBL" id="LT594324">
    <property type="protein sequence ID" value="SBT44036.1"/>
    <property type="molecule type" value="Genomic_DNA"/>
</dbReference>
<name>A0A1A8ZJ08_9ACTN</name>
<evidence type="ECO:0000313" key="5">
    <source>
        <dbReference type="Proteomes" id="UP000198765"/>
    </source>
</evidence>
<accession>A0A1A8ZJ08</accession>
<gene>
    <name evidence="4" type="ORF">GA0070621_1950</name>
</gene>
<feature type="region of interest" description="Disordered" evidence="2">
    <location>
        <begin position="134"/>
        <end position="158"/>
    </location>
</feature>
<dbReference type="AlphaFoldDB" id="A0A1A8ZJ08"/>
<protein>
    <submittedName>
        <fullName evidence="4">Barstar (Barnase inhibitor)</fullName>
    </submittedName>
</protein>
<dbReference type="RefSeq" id="WP_091202233.1">
    <property type="nucleotide sequence ID" value="NZ_LT594324.1"/>
</dbReference>
<dbReference type="PATRIC" id="fig|299146.4.peg.2012"/>
<reference evidence="4 5" key="1">
    <citation type="submission" date="2016-06" db="EMBL/GenBank/DDBJ databases">
        <authorList>
            <person name="Kjaerup R.B."/>
            <person name="Dalgaard T.S."/>
            <person name="Juul-Madsen H.R."/>
        </authorList>
    </citation>
    <scope>NUCLEOTIDE SEQUENCE [LARGE SCALE GENOMIC DNA]</scope>
    <source>
        <strain evidence="4 5">DSM 45248</strain>
    </source>
</reference>
<organism evidence="4 5">
    <name type="scientific">Micromonospora narathiwatensis</name>
    <dbReference type="NCBI Taxonomy" id="299146"/>
    <lineage>
        <taxon>Bacteria</taxon>
        <taxon>Bacillati</taxon>
        <taxon>Actinomycetota</taxon>
        <taxon>Actinomycetes</taxon>
        <taxon>Micromonosporales</taxon>
        <taxon>Micromonosporaceae</taxon>
        <taxon>Micromonospora</taxon>
    </lineage>
</organism>
<evidence type="ECO:0000256" key="1">
    <source>
        <dbReference type="ARBA" id="ARBA00006845"/>
    </source>
</evidence>
<dbReference type="Pfam" id="PF01337">
    <property type="entry name" value="Barstar"/>
    <property type="match status" value="1"/>
</dbReference>
<comment type="similarity">
    <text evidence="1">Belongs to the barstar family.</text>
</comment>
<evidence type="ECO:0000259" key="3">
    <source>
        <dbReference type="Pfam" id="PF01337"/>
    </source>
</evidence>
<dbReference type="SUPFAM" id="SSF52038">
    <property type="entry name" value="Barstar-related"/>
    <property type="match status" value="1"/>
</dbReference>
<dbReference type="InterPro" id="IPR035905">
    <property type="entry name" value="Barstar-like_sf"/>
</dbReference>
<dbReference type="InterPro" id="IPR000468">
    <property type="entry name" value="Barstar"/>
</dbReference>
<sequence length="158" mass="16073">MAAAQPHPPAWLAFDTGPQADPTGVVLAGTAARTRAGLFDALATALALPDWFGRNWDALADVLADRLDAGPLVLIVSDAAELLADEPPAQLGTFLDVLGGVAAGGHEPLRLVLRERAQRLPAVRRRIASALAGVAVPPGSPAAPPAGPDGRDAGPPRP</sequence>
<dbReference type="Gene3D" id="3.30.370.10">
    <property type="entry name" value="Barstar-like"/>
    <property type="match status" value="1"/>
</dbReference>
<feature type="domain" description="Barstar (barnase inhibitor)" evidence="3">
    <location>
        <begin position="25"/>
        <end position="102"/>
    </location>
</feature>
<dbReference type="Proteomes" id="UP000198765">
    <property type="component" value="Chromosome I"/>
</dbReference>
<proteinExistence type="inferred from homology"/>